<keyword evidence="3" id="KW-0677">Repeat</keyword>
<evidence type="ECO:0000259" key="7">
    <source>
        <dbReference type="Pfam" id="PF13249"/>
    </source>
</evidence>
<feature type="domain" description="Squalene cyclase C-terminal" evidence="6">
    <location>
        <begin position="345"/>
        <end position="670"/>
    </location>
</feature>
<name>A0A833J652_9HYPH</name>
<dbReference type="GO" id="GO:0016104">
    <property type="term" value="P:triterpenoid biosynthetic process"/>
    <property type="evidence" value="ECO:0007669"/>
    <property type="project" value="InterPro"/>
</dbReference>
<keyword evidence="4 8" id="KW-0413">Isomerase</keyword>
<evidence type="ECO:0000256" key="3">
    <source>
        <dbReference type="ARBA" id="ARBA00022737"/>
    </source>
</evidence>
<dbReference type="SUPFAM" id="SSF48239">
    <property type="entry name" value="Terpenoid cyclases/Protein prenyltransferases"/>
    <property type="match status" value="2"/>
</dbReference>
<dbReference type="SFLD" id="SFLDG01016">
    <property type="entry name" value="Prenyltransferase_Like_2"/>
    <property type="match status" value="1"/>
</dbReference>
<comment type="caution">
    <text evidence="8">The sequence shown here is derived from an EMBL/GenBank/DDBJ whole genome shotgun (WGS) entry which is preliminary data.</text>
</comment>
<dbReference type="AlphaFoldDB" id="A0A833J652"/>
<evidence type="ECO:0000256" key="1">
    <source>
        <dbReference type="ARBA" id="ARBA00004999"/>
    </source>
</evidence>
<dbReference type="PANTHER" id="PTHR11764">
    <property type="entry name" value="TERPENE CYCLASE/MUTASE FAMILY MEMBER"/>
    <property type="match status" value="1"/>
</dbReference>
<dbReference type="EMBL" id="WEKV01000009">
    <property type="protein sequence ID" value="KAB7785350.1"/>
    <property type="molecule type" value="Genomic_DNA"/>
</dbReference>
<dbReference type="UniPathway" id="UPA00337"/>
<reference evidence="8 9" key="1">
    <citation type="submission" date="2019-10" db="EMBL/GenBank/DDBJ databases">
        <title>Draft Genome Sequence of the Caffeine Degrading Methylotroph Methylorubrum populi PINKEL.</title>
        <authorList>
            <person name="Dawson S.C."/>
            <person name="Zhang X."/>
            <person name="Wright M.E."/>
            <person name="Sharma G."/>
            <person name="Langner J.T."/>
            <person name="Ditty J.L."/>
            <person name="Subuyuj G.A."/>
        </authorList>
    </citation>
    <scope>NUCLEOTIDE SEQUENCE [LARGE SCALE GENOMIC DNA]</scope>
    <source>
        <strain evidence="8 9">Pinkel</strain>
    </source>
</reference>
<keyword evidence="8" id="KW-0456">Lyase</keyword>
<dbReference type="GO" id="GO:0005811">
    <property type="term" value="C:lipid droplet"/>
    <property type="evidence" value="ECO:0007669"/>
    <property type="project" value="InterPro"/>
</dbReference>
<comment type="pathway">
    <text evidence="1">Secondary metabolite biosynthesis; hopanoid biosynthesis.</text>
</comment>
<dbReference type="GO" id="GO:0016829">
    <property type="term" value="F:lyase activity"/>
    <property type="evidence" value="ECO:0007669"/>
    <property type="project" value="UniProtKB-KW"/>
</dbReference>
<sequence length="683" mass="76115">MNDMTTASRQSNEARTMREAAVSKVETLQRPKTRDVSLDDVERGVQNAARALTEMTQADGHICFELEADATIPSEYILFHQFRGTEPRPGLEAKIGNYLRRTQSKVHGGWALVHDGPFDMSATVKAYFALKMIGDDIEAPHMRAARKAILQRGGAANANVFTRILLALYGEVPWAAVPVMPVEVMHLPKWFPFHLDKVSYWARCTMVPLFVIQAKKPRAKNPRGIGVAELFVTPPDSVRTWPGSPHATWPWTPIFGAIDRVLQKTQDHFPKVPRQRAIDKAVAWVSERLNGEDGLGAIFPSMVNSVLMYEVLGYPPDHPQVKIALEAIEKLVAEKDDEAYVQPCLSPVWDTALTSHAMLETGGAAAEANARAGLDWLKPLQILDIKGDWAETKPNVRPGGWAFQYANPHYPDLDDTAVVVMAMDRAQRQHGLVSGMPDYSASIARAREWVEGLQSADGGWAAFDADNNHHYLNHIPFSDHGALLDPPTADVTARVVSMLSQLGETRETSRALDRGVTYLLNDQEKDGSWYGRWGMNFIYGTWSVLCALNAAGVDPQSPEIRKAVAWLIRIQNPDGGWGEDASSYKLNPEFEPGYSTASQTAWALLALMAVGEVDDPAVARGVNYLMRTQGQDGLWNEERYTATGFPRVFYLRYHGYPKFFPLWAMARFRNLKKGNSRQVQFGM</sequence>
<dbReference type="InterPro" id="IPR006400">
    <property type="entry name" value="Hopene-cyclase"/>
</dbReference>
<evidence type="ECO:0000256" key="5">
    <source>
        <dbReference type="SAM" id="MobiDB-lite"/>
    </source>
</evidence>
<dbReference type="Gene3D" id="1.50.10.20">
    <property type="match status" value="2"/>
</dbReference>
<evidence type="ECO:0000259" key="6">
    <source>
        <dbReference type="Pfam" id="PF13243"/>
    </source>
</evidence>
<organism evidence="8 9">
    <name type="scientific">Methylorubrum populi</name>
    <dbReference type="NCBI Taxonomy" id="223967"/>
    <lineage>
        <taxon>Bacteria</taxon>
        <taxon>Pseudomonadati</taxon>
        <taxon>Pseudomonadota</taxon>
        <taxon>Alphaproteobacteria</taxon>
        <taxon>Hyphomicrobiales</taxon>
        <taxon>Methylobacteriaceae</taxon>
        <taxon>Methylorubrum</taxon>
    </lineage>
</organism>
<feature type="domain" description="Squalene cyclase N-terminal" evidence="7">
    <location>
        <begin position="45"/>
        <end position="336"/>
    </location>
</feature>
<dbReference type="InterPro" id="IPR002365">
    <property type="entry name" value="Terpene_synthase_CS"/>
</dbReference>
<dbReference type="InterPro" id="IPR032697">
    <property type="entry name" value="SQ_cyclase_N"/>
</dbReference>
<dbReference type="Pfam" id="PF13243">
    <property type="entry name" value="SQHop_cyclase_C"/>
    <property type="match status" value="1"/>
</dbReference>
<dbReference type="NCBIfam" id="TIGR01787">
    <property type="entry name" value="squalene_cyclas"/>
    <property type="match status" value="1"/>
</dbReference>
<accession>A0A833J652</accession>
<dbReference type="Pfam" id="PF13249">
    <property type="entry name" value="SQHop_cyclase_N"/>
    <property type="match status" value="1"/>
</dbReference>
<evidence type="ECO:0000256" key="2">
    <source>
        <dbReference type="ARBA" id="ARBA00009755"/>
    </source>
</evidence>
<feature type="compositionally biased region" description="Polar residues" evidence="5">
    <location>
        <begin position="1"/>
        <end position="14"/>
    </location>
</feature>
<dbReference type="PROSITE" id="PS01074">
    <property type="entry name" value="TERPENE_SYNTHASES"/>
    <property type="match status" value="1"/>
</dbReference>
<dbReference type="EC" id="4.2.1.129" evidence="8"/>
<evidence type="ECO:0000313" key="8">
    <source>
        <dbReference type="EMBL" id="KAB7785350.1"/>
    </source>
</evidence>
<dbReference type="CDD" id="cd02892">
    <property type="entry name" value="SQCY_1"/>
    <property type="match status" value="1"/>
</dbReference>
<dbReference type="GO" id="GO:0051007">
    <property type="term" value="F:squalene-hopene cyclase activity"/>
    <property type="evidence" value="ECO:0007669"/>
    <property type="project" value="UniProtKB-EC"/>
</dbReference>
<dbReference type="Proteomes" id="UP000469949">
    <property type="component" value="Unassembled WGS sequence"/>
</dbReference>
<dbReference type="PANTHER" id="PTHR11764:SF20">
    <property type="entry name" value="LANOSTEROL SYNTHASE"/>
    <property type="match status" value="1"/>
</dbReference>
<dbReference type="NCBIfam" id="TIGR01507">
    <property type="entry name" value="hopene_cyclase"/>
    <property type="match status" value="1"/>
</dbReference>
<dbReference type="EC" id="5.4.99.17" evidence="8"/>
<evidence type="ECO:0000313" key="9">
    <source>
        <dbReference type="Proteomes" id="UP000469949"/>
    </source>
</evidence>
<feature type="compositionally biased region" description="Basic and acidic residues" evidence="5">
    <location>
        <begin position="27"/>
        <end position="38"/>
    </location>
</feature>
<dbReference type="InterPro" id="IPR008930">
    <property type="entry name" value="Terpenoid_cyclase/PrenylTrfase"/>
</dbReference>
<dbReference type="InterPro" id="IPR032696">
    <property type="entry name" value="SQ_cyclase_C"/>
</dbReference>
<gene>
    <name evidence="8" type="ORF">F8B43_1851</name>
</gene>
<evidence type="ECO:0000256" key="4">
    <source>
        <dbReference type="ARBA" id="ARBA00023235"/>
    </source>
</evidence>
<proteinExistence type="inferred from homology"/>
<protein>
    <submittedName>
        <fullName evidence="8">Squalene---hopene cyclase Squalene---hopanol cyclase</fullName>
        <ecNumber evidence="8">4.2.1.129</ecNumber>
        <ecNumber evidence="8">5.4.99.17</ecNumber>
    </submittedName>
</protein>
<dbReference type="InterPro" id="IPR018333">
    <property type="entry name" value="Squalene_cyclase"/>
</dbReference>
<comment type="similarity">
    <text evidence="2">Belongs to the terpene cyclase/mutase family.</text>
</comment>
<feature type="region of interest" description="Disordered" evidence="5">
    <location>
        <begin position="1"/>
        <end position="38"/>
    </location>
</feature>